<evidence type="ECO:0000313" key="1">
    <source>
        <dbReference type="EMBL" id="RXH98497.1"/>
    </source>
</evidence>
<name>A0A498JU89_MALDO</name>
<protein>
    <submittedName>
        <fullName evidence="1">Uncharacterized protein</fullName>
    </submittedName>
</protein>
<proteinExistence type="predicted"/>
<comment type="caution">
    <text evidence="1">The sequence shown here is derived from an EMBL/GenBank/DDBJ whole genome shotgun (WGS) entry which is preliminary data.</text>
</comment>
<gene>
    <name evidence="1" type="ORF">DVH24_010822</name>
</gene>
<dbReference type="Proteomes" id="UP000290289">
    <property type="component" value="Chromosome 5"/>
</dbReference>
<evidence type="ECO:0000313" key="2">
    <source>
        <dbReference type="Proteomes" id="UP000290289"/>
    </source>
</evidence>
<dbReference type="EMBL" id="RDQH01000331">
    <property type="protein sequence ID" value="RXH98497.1"/>
    <property type="molecule type" value="Genomic_DNA"/>
</dbReference>
<organism evidence="1 2">
    <name type="scientific">Malus domestica</name>
    <name type="common">Apple</name>
    <name type="synonym">Pyrus malus</name>
    <dbReference type="NCBI Taxonomy" id="3750"/>
    <lineage>
        <taxon>Eukaryota</taxon>
        <taxon>Viridiplantae</taxon>
        <taxon>Streptophyta</taxon>
        <taxon>Embryophyta</taxon>
        <taxon>Tracheophyta</taxon>
        <taxon>Spermatophyta</taxon>
        <taxon>Magnoliopsida</taxon>
        <taxon>eudicotyledons</taxon>
        <taxon>Gunneridae</taxon>
        <taxon>Pentapetalae</taxon>
        <taxon>rosids</taxon>
        <taxon>fabids</taxon>
        <taxon>Rosales</taxon>
        <taxon>Rosaceae</taxon>
        <taxon>Amygdaloideae</taxon>
        <taxon>Maleae</taxon>
        <taxon>Malus</taxon>
    </lineage>
</organism>
<keyword evidence="2" id="KW-1185">Reference proteome</keyword>
<accession>A0A498JU89</accession>
<reference evidence="1 2" key="1">
    <citation type="submission" date="2018-10" db="EMBL/GenBank/DDBJ databases">
        <title>A high-quality apple genome assembly.</title>
        <authorList>
            <person name="Hu J."/>
        </authorList>
    </citation>
    <scope>NUCLEOTIDE SEQUENCE [LARGE SCALE GENOMIC DNA]</scope>
    <source>
        <strain evidence="2">cv. HFTH1</strain>
        <tissue evidence="1">Young leaf</tissue>
    </source>
</reference>
<sequence length="241" mass="27886">MALEIGRKQFHMSCQCPTMILQCECFVPCGVDSELQYSVVVGCREEEHKRKWPVLRTQGKTSNKRLKTLKSRRSTRTCTLGTIPWSLLSAAAHWLLLRLIFGVETCYFFIKSIACRDTNGSFFLSMDDEYGSLRLDWNFTGWFRPPRRNSWDFGDYFCCCQWGVQVLFLISLLNVAISLYELKLMPIDRHPKKALEFVTWGKMEAMTSSHFPLTSPTNCAVFPMPCRKIGDHVLHSFFPLL</sequence>
<dbReference type="AlphaFoldDB" id="A0A498JU89"/>